<dbReference type="Pfam" id="PF00289">
    <property type="entry name" value="Biotin_carb_N"/>
    <property type="match status" value="1"/>
</dbReference>
<dbReference type="InterPro" id="IPR011764">
    <property type="entry name" value="Biotin_carboxylation_dom"/>
</dbReference>
<evidence type="ECO:0000256" key="6">
    <source>
        <dbReference type="ARBA" id="ARBA00023267"/>
    </source>
</evidence>
<dbReference type="Pfam" id="PF02785">
    <property type="entry name" value="Biotin_carb_C"/>
    <property type="match status" value="1"/>
</dbReference>
<feature type="region of interest" description="Disordered" evidence="9">
    <location>
        <begin position="557"/>
        <end position="584"/>
    </location>
</feature>
<dbReference type="PROSITE" id="PS00188">
    <property type="entry name" value="BIOTIN"/>
    <property type="match status" value="1"/>
</dbReference>
<comment type="catalytic activity">
    <reaction evidence="7">
        <text>N(6)-biotinyl-L-lysyl-[protein] + hydrogencarbonate + ATP = N(6)-carboxybiotinyl-L-lysyl-[protein] + ADP + phosphate + H(+)</text>
        <dbReference type="Rhea" id="RHEA:13501"/>
        <dbReference type="Rhea" id="RHEA-COMP:10505"/>
        <dbReference type="Rhea" id="RHEA-COMP:10506"/>
        <dbReference type="ChEBI" id="CHEBI:15378"/>
        <dbReference type="ChEBI" id="CHEBI:17544"/>
        <dbReference type="ChEBI" id="CHEBI:30616"/>
        <dbReference type="ChEBI" id="CHEBI:43474"/>
        <dbReference type="ChEBI" id="CHEBI:83144"/>
        <dbReference type="ChEBI" id="CHEBI:83145"/>
        <dbReference type="ChEBI" id="CHEBI:456216"/>
        <dbReference type="EC" id="6.3.4.14"/>
    </reaction>
    <physiologicalReaction direction="left-to-right" evidence="7">
        <dbReference type="Rhea" id="RHEA:13502"/>
    </physiologicalReaction>
</comment>
<evidence type="ECO:0000256" key="4">
    <source>
        <dbReference type="ARBA" id="ARBA00022741"/>
    </source>
</evidence>
<keyword evidence="14" id="KW-1185">Reference proteome</keyword>
<dbReference type="Gene3D" id="2.40.50.100">
    <property type="match status" value="1"/>
</dbReference>
<dbReference type="InterPro" id="IPR000089">
    <property type="entry name" value="Biotin_lipoyl"/>
</dbReference>
<dbReference type="Gene3D" id="3.30.470.20">
    <property type="entry name" value="ATP-grasp fold, B domain"/>
    <property type="match status" value="1"/>
</dbReference>
<dbReference type="SUPFAM" id="SSF56059">
    <property type="entry name" value="Glutathione synthetase ATP-binding domain-like"/>
    <property type="match status" value="1"/>
</dbReference>
<dbReference type="PROSITE" id="PS50979">
    <property type="entry name" value="BC"/>
    <property type="match status" value="1"/>
</dbReference>
<dbReference type="InterPro" id="IPR005479">
    <property type="entry name" value="CPAse_ATP-bd"/>
</dbReference>
<evidence type="ECO:0000256" key="7">
    <source>
        <dbReference type="ARBA" id="ARBA00048501"/>
    </source>
</evidence>
<dbReference type="InterPro" id="IPR011053">
    <property type="entry name" value="Single_hybrid_motif"/>
</dbReference>
<dbReference type="Proteomes" id="UP000006237">
    <property type="component" value="Unassembled WGS sequence"/>
</dbReference>
<protein>
    <recommendedName>
        <fullName evidence="2">biotin carboxylase</fullName>
        <ecNumber evidence="2">6.3.4.14</ecNumber>
    </recommendedName>
</protein>
<name>A0ABP2DTH4_9CORY</name>
<dbReference type="InterPro" id="IPR050856">
    <property type="entry name" value="Biotin_carboxylase_complex"/>
</dbReference>
<reference evidence="13 14" key="1">
    <citation type="submission" date="2009-01" db="EMBL/GenBank/DDBJ databases">
        <authorList>
            <person name="Qin X."/>
            <person name="Bachman B."/>
            <person name="Battles P."/>
            <person name="Bell A."/>
            <person name="Bess C."/>
            <person name="Bickham C."/>
            <person name="Chaboub L."/>
            <person name="Chen D."/>
            <person name="Coyle M."/>
            <person name="Deiros D.R."/>
            <person name="Dinh H."/>
            <person name="Forbes L."/>
            <person name="Fowler G."/>
            <person name="Francisco L."/>
            <person name="Fu Q."/>
            <person name="Gubbala S."/>
            <person name="Hale W."/>
            <person name="Han Y."/>
            <person name="Hemphill L."/>
            <person name="Highlander S.K."/>
            <person name="Hirani K."/>
            <person name="Hogues M."/>
            <person name="Jackson L."/>
            <person name="Jakkamsetti A."/>
            <person name="Javaid M."/>
            <person name="Jiang H."/>
            <person name="Korchina V."/>
            <person name="Kovar C."/>
            <person name="Lara F."/>
            <person name="Lee S."/>
            <person name="Mata R."/>
            <person name="Mathew T."/>
            <person name="Moen C."/>
            <person name="Morales K."/>
            <person name="Munidasa M."/>
            <person name="Nazareth L."/>
            <person name="Ngo R."/>
            <person name="Nguyen L."/>
            <person name="Okwuonu G."/>
            <person name="Ongeri F."/>
            <person name="Patil S."/>
            <person name="Petrosino J."/>
            <person name="Pham C."/>
            <person name="Pham P."/>
            <person name="Pu L.-L."/>
            <person name="Puazo M."/>
            <person name="Raj R."/>
            <person name="Reid J."/>
            <person name="Rouhana J."/>
            <person name="Saada N."/>
            <person name="Shang Y."/>
            <person name="Simmons D."/>
            <person name="Thornton R."/>
            <person name="Warren J."/>
            <person name="Weissenberger G."/>
            <person name="Zhang J."/>
            <person name="Zhang L."/>
            <person name="Zhou C."/>
            <person name="Zhu D."/>
            <person name="Muzny D."/>
            <person name="Worley K."/>
            <person name="Gibbs R."/>
        </authorList>
    </citation>
    <scope>NUCLEOTIDE SEQUENCE [LARGE SCALE GENOMIC DNA]</scope>
    <source>
        <strain evidence="13 14">ATCC 51866</strain>
    </source>
</reference>
<dbReference type="PROSITE" id="PS50968">
    <property type="entry name" value="BIOTINYL_LIPOYL"/>
    <property type="match status" value="1"/>
</dbReference>
<feature type="domain" description="ATP-grasp" evidence="11">
    <location>
        <begin position="185"/>
        <end position="382"/>
    </location>
</feature>
<keyword evidence="6" id="KW-0092">Biotin</keyword>
<evidence type="ECO:0000256" key="2">
    <source>
        <dbReference type="ARBA" id="ARBA00013263"/>
    </source>
</evidence>
<dbReference type="CDD" id="cd06850">
    <property type="entry name" value="biotinyl_domain"/>
    <property type="match status" value="1"/>
</dbReference>
<evidence type="ECO:0000259" key="10">
    <source>
        <dbReference type="PROSITE" id="PS50968"/>
    </source>
</evidence>
<keyword evidence="4 8" id="KW-0547">Nucleotide-binding</keyword>
<evidence type="ECO:0000256" key="1">
    <source>
        <dbReference type="ARBA" id="ARBA00001953"/>
    </source>
</evidence>
<feature type="domain" description="Lipoyl-binding" evidence="10">
    <location>
        <begin position="573"/>
        <end position="649"/>
    </location>
</feature>
<dbReference type="SUPFAM" id="SSF51230">
    <property type="entry name" value="Single hybrid motif"/>
    <property type="match status" value="1"/>
</dbReference>
<dbReference type="InterPro" id="IPR013815">
    <property type="entry name" value="ATP_grasp_subdomain_1"/>
</dbReference>
<dbReference type="PANTHER" id="PTHR18866:SF33">
    <property type="entry name" value="METHYLCROTONOYL-COA CARBOXYLASE SUBUNIT ALPHA, MITOCHONDRIAL-RELATED"/>
    <property type="match status" value="1"/>
</dbReference>
<gene>
    <name evidence="13" type="primary">accBC</name>
    <name evidence="13" type="ORF">HMPREF0293_1172</name>
</gene>
<evidence type="ECO:0000256" key="5">
    <source>
        <dbReference type="ARBA" id="ARBA00022840"/>
    </source>
</evidence>
<dbReference type="PANTHER" id="PTHR18866">
    <property type="entry name" value="CARBOXYLASE:PYRUVATE/ACETYL-COA/PROPIONYL-COA CARBOXYLASE"/>
    <property type="match status" value="1"/>
</dbReference>
<dbReference type="Pfam" id="PF02786">
    <property type="entry name" value="CPSase_L_D2"/>
    <property type="match status" value="1"/>
</dbReference>
<dbReference type="InterPro" id="IPR011761">
    <property type="entry name" value="ATP-grasp"/>
</dbReference>
<feature type="compositionally biased region" description="Basic residues" evidence="9">
    <location>
        <begin position="562"/>
        <end position="572"/>
    </location>
</feature>
<evidence type="ECO:0000313" key="14">
    <source>
        <dbReference type="Proteomes" id="UP000006237"/>
    </source>
</evidence>
<dbReference type="InterPro" id="IPR005481">
    <property type="entry name" value="BC-like_N"/>
</dbReference>
<dbReference type="Gene3D" id="3.30.1490.20">
    <property type="entry name" value="ATP-grasp fold, A domain"/>
    <property type="match status" value="1"/>
</dbReference>
<dbReference type="PROSITE" id="PS00867">
    <property type="entry name" value="CPSASE_2"/>
    <property type="match status" value="1"/>
</dbReference>
<dbReference type="SMART" id="SM00878">
    <property type="entry name" value="Biotin_carb_C"/>
    <property type="match status" value="1"/>
</dbReference>
<comment type="cofactor">
    <cofactor evidence="1">
        <name>biotin</name>
        <dbReference type="ChEBI" id="CHEBI:57586"/>
    </cofactor>
</comment>
<dbReference type="SUPFAM" id="SSF52440">
    <property type="entry name" value="PreATP-grasp domain"/>
    <property type="match status" value="1"/>
</dbReference>
<keyword evidence="3" id="KW-0436">Ligase</keyword>
<dbReference type="SUPFAM" id="SSF51246">
    <property type="entry name" value="Rudiment single hybrid motif"/>
    <property type="match status" value="1"/>
</dbReference>
<evidence type="ECO:0000313" key="13">
    <source>
        <dbReference type="EMBL" id="EEI63268.1"/>
    </source>
</evidence>
<dbReference type="PROSITE" id="PS50975">
    <property type="entry name" value="ATP_GRASP"/>
    <property type="match status" value="1"/>
</dbReference>
<feature type="domain" description="Biotin carboxylation" evidence="12">
    <location>
        <begin position="66"/>
        <end position="510"/>
    </location>
</feature>
<dbReference type="Gene3D" id="3.40.50.20">
    <property type="match status" value="1"/>
</dbReference>
<evidence type="ECO:0000256" key="8">
    <source>
        <dbReference type="PROSITE-ProRule" id="PRU00409"/>
    </source>
</evidence>
<evidence type="ECO:0000256" key="3">
    <source>
        <dbReference type="ARBA" id="ARBA00022598"/>
    </source>
</evidence>
<organism evidence="13 14">
    <name type="scientific">Corynebacterium glucuronolyticum ATCC 51866</name>
    <dbReference type="NCBI Taxonomy" id="548478"/>
    <lineage>
        <taxon>Bacteria</taxon>
        <taxon>Bacillati</taxon>
        <taxon>Actinomycetota</taxon>
        <taxon>Actinomycetes</taxon>
        <taxon>Mycobacteriales</taxon>
        <taxon>Corynebacteriaceae</taxon>
        <taxon>Corynebacterium</taxon>
    </lineage>
</organism>
<sequence length="652" mass="70318">MTSHLCLKKGVLDDAFTPLLGQFSTAEGESCATIETKSHPFVKASTSTGGEDMMQRRSAMTVEQREIKKVLVANRGEIAVRIIRAAKDAGIPSVAVYAEPDANAPFVSLADEAFALGGQTSADSYLNFDKILDAAQKSGANAIHPGYGFLSENGDFAEAVINAGLIWIGPSPQSIRDLGDKVTARHIAERANAPMAPGTKDPVKDADEVVKFAEEHGLPIAIKAAFGGGGRGMKVAYTMDEVKDQFESATREATTAFGRGECFVERYLDRARHVECQVLGDQHGNVVVVGTRDCSLQRRFQKVVEEAPAPYLTDEQRTRLHESAKAICKEAGYYGAGTVEYLVGSDGLISFLEVNTRLQVEHPVTELTTGLDLVREQFRIAEGKELHIKEDPTPRGHAFEFRINGEDPGSGFIPSPGTVTTYKEPTGPGVRVDSGITEGSVIGGQFDSMLAKLIVYGETRLEALERSRRALAEYVIEGLPTVLPFHRHIVENPAFVGTEDGFDVYTKWIEEEWENPLEPYTDDTEVDEDEQPSKKIVVEVNGRRVEVALPASLALTGGASGAKKHPKRRRGSGGKSNVSGDAVTAPMQGTIIKVNVEEGQEVAEGETVLVLEAMKMENPVKAHKAGKVTGLAAEAGSTVKKGDVLLEIKDAE</sequence>
<dbReference type="InterPro" id="IPR001882">
    <property type="entry name" value="Biotin_BS"/>
</dbReference>
<evidence type="ECO:0000259" key="12">
    <source>
        <dbReference type="PROSITE" id="PS50979"/>
    </source>
</evidence>
<comment type="caution">
    <text evidence="13">The sequence shown here is derived from an EMBL/GenBank/DDBJ whole genome shotgun (WGS) entry which is preliminary data.</text>
</comment>
<keyword evidence="5 8" id="KW-0067">ATP-binding</keyword>
<dbReference type="EC" id="6.3.4.14" evidence="2"/>
<dbReference type="InterPro" id="IPR016185">
    <property type="entry name" value="PreATP-grasp_dom_sf"/>
</dbReference>
<dbReference type="EMBL" id="ACHF01000029">
    <property type="protein sequence ID" value="EEI63268.1"/>
    <property type="molecule type" value="Genomic_DNA"/>
</dbReference>
<dbReference type="InterPro" id="IPR005482">
    <property type="entry name" value="Biotin_COase_C"/>
</dbReference>
<evidence type="ECO:0000259" key="11">
    <source>
        <dbReference type="PROSITE" id="PS50975"/>
    </source>
</evidence>
<evidence type="ECO:0000256" key="9">
    <source>
        <dbReference type="SAM" id="MobiDB-lite"/>
    </source>
</evidence>
<proteinExistence type="predicted"/>
<dbReference type="InterPro" id="IPR011054">
    <property type="entry name" value="Rudment_hybrid_motif"/>
</dbReference>
<accession>A0ABP2DTH4</accession>
<dbReference type="Pfam" id="PF00364">
    <property type="entry name" value="Biotin_lipoyl"/>
    <property type="match status" value="1"/>
</dbReference>